<name>A0ABS7U784_9ACTN</name>
<accession>A0ABS7U784</accession>
<dbReference type="EMBL" id="JAIQZJ010000001">
    <property type="protein sequence ID" value="MBZ5736685.1"/>
    <property type="molecule type" value="Genomic_DNA"/>
</dbReference>
<protein>
    <submittedName>
        <fullName evidence="2">MarR family transcriptional regulator</fullName>
    </submittedName>
</protein>
<dbReference type="InterPro" id="IPR036390">
    <property type="entry name" value="WH_DNA-bd_sf"/>
</dbReference>
<dbReference type="PANTHER" id="PTHR39515">
    <property type="entry name" value="CONSERVED PROTEIN"/>
    <property type="match status" value="1"/>
</dbReference>
<dbReference type="InterPro" id="IPR052526">
    <property type="entry name" value="HTH-type_Bedaq_tolerance"/>
</dbReference>
<dbReference type="Gene3D" id="1.10.287.100">
    <property type="match status" value="1"/>
</dbReference>
<dbReference type="InterPro" id="IPR036388">
    <property type="entry name" value="WH-like_DNA-bd_sf"/>
</dbReference>
<dbReference type="Gene3D" id="1.10.10.10">
    <property type="entry name" value="Winged helix-like DNA-binding domain superfamily/Winged helix DNA-binding domain"/>
    <property type="match status" value="1"/>
</dbReference>
<proteinExistence type="predicted"/>
<dbReference type="SUPFAM" id="SSF46785">
    <property type="entry name" value="Winged helix' DNA-binding domain"/>
    <property type="match status" value="1"/>
</dbReference>
<keyword evidence="3" id="KW-1185">Reference proteome</keyword>
<dbReference type="SMART" id="SM00347">
    <property type="entry name" value="HTH_MARR"/>
    <property type="match status" value="1"/>
</dbReference>
<feature type="domain" description="HTH marR-type" evidence="1">
    <location>
        <begin position="8"/>
        <end position="137"/>
    </location>
</feature>
<dbReference type="Proteomes" id="UP000780875">
    <property type="component" value="Unassembled WGS sequence"/>
</dbReference>
<evidence type="ECO:0000259" key="1">
    <source>
        <dbReference type="PROSITE" id="PS50995"/>
    </source>
</evidence>
<dbReference type="RefSeq" id="WP_224121059.1">
    <property type="nucleotide sequence ID" value="NZ_JAIQZJ010000001.1"/>
</dbReference>
<organism evidence="2 3">
    <name type="scientific">Nocardioides mangrovi</name>
    <dbReference type="NCBI Taxonomy" id="2874580"/>
    <lineage>
        <taxon>Bacteria</taxon>
        <taxon>Bacillati</taxon>
        <taxon>Actinomycetota</taxon>
        <taxon>Actinomycetes</taxon>
        <taxon>Propionibacteriales</taxon>
        <taxon>Nocardioidaceae</taxon>
        <taxon>Nocardioides</taxon>
    </lineage>
</organism>
<dbReference type="PANTHER" id="PTHR39515:SF2">
    <property type="entry name" value="HTH-TYPE TRANSCRIPTIONAL REGULATOR RV0880"/>
    <property type="match status" value="1"/>
</dbReference>
<dbReference type="InterPro" id="IPR000835">
    <property type="entry name" value="HTH_MarR-typ"/>
</dbReference>
<evidence type="ECO:0000313" key="2">
    <source>
        <dbReference type="EMBL" id="MBZ5736685.1"/>
    </source>
</evidence>
<gene>
    <name evidence="2" type="ORF">K8U61_00825</name>
</gene>
<dbReference type="Pfam" id="PF12802">
    <property type="entry name" value="MarR_2"/>
    <property type="match status" value="1"/>
</dbReference>
<comment type="caution">
    <text evidence="2">The sequence shown here is derived from an EMBL/GenBank/DDBJ whole genome shotgun (WGS) entry which is preliminary data.</text>
</comment>
<reference evidence="2 3" key="1">
    <citation type="submission" date="2021-09" db="EMBL/GenBank/DDBJ databases">
        <title>Whole genome sequence of Nocardioides sp. GBK3QG-3.</title>
        <authorList>
            <person name="Tuo L."/>
        </authorList>
    </citation>
    <scope>NUCLEOTIDE SEQUENCE [LARGE SCALE GENOMIC DNA]</scope>
    <source>
        <strain evidence="2 3">GBK3QG-3</strain>
    </source>
</reference>
<evidence type="ECO:0000313" key="3">
    <source>
        <dbReference type="Proteomes" id="UP000780875"/>
    </source>
</evidence>
<dbReference type="PROSITE" id="PS50995">
    <property type="entry name" value="HTH_MARR_2"/>
    <property type="match status" value="1"/>
</dbReference>
<sequence length="142" mass="15239">MSAPHPAADALVTALGAVTRRLRQTREAEDLGQPESIALASLRRNGATSSAELARIENIRPQSMHATVVSLERQGLVSRSPDPADGRRMLVELTAAGHAEARSKRSARRARVAEVLARDFTAEERATLLAAAPLLERLAKGM</sequence>